<organism evidence="7 8">
    <name type="scientific">Snodgrassella communis</name>
    <dbReference type="NCBI Taxonomy" id="2946699"/>
    <lineage>
        <taxon>Bacteria</taxon>
        <taxon>Pseudomonadati</taxon>
        <taxon>Pseudomonadota</taxon>
        <taxon>Betaproteobacteria</taxon>
        <taxon>Neisseriales</taxon>
        <taxon>Neisseriaceae</taxon>
        <taxon>Snodgrassella</taxon>
    </lineage>
</organism>
<comment type="subcellular location">
    <subcellularLocation>
        <location evidence="1">Membrane</location>
        <topology evidence="1">Multi-pass membrane protein</topology>
    </subcellularLocation>
</comment>
<proteinExistence type="predicted"/>
<evidence type="ECO:0000256" key="2">
    <source>
        <dbReference type="ARBA" id="ARBA00022448"/>
    </source>
</evidence>
<keyword evidence="3" id="KW-0812">Transmembrane</keyword>
<sequence>MNLLQVLSLVLLVVILILAVWRHVNIGLLGFSATAVLVMVSVLIADSSATGMVLSSKDVLHHFPGAIVTLLIGVSILFAHLEKSGGLSWFTDKVYAKLGHHTHFVPWIGYFIGFAISTAGAFSTASITLLVPVIAALGRKHPRLFFICEMAAIVGANTGALSPINPTGQVILDAAKKAQVVYSPWVVWLLGMLISFIFVIALQIVFHEKRVVDEDDGDASKKGFLLLKPIKQENGDNHQLQPFYAICSTVAVLIFLLLVVFAKANVGLTALTLAVVLMLFFPKNSKDFVKKIPWNAVVVISGLLVLIGTMMQIDTMKAVEHGLLSLTSSKIALLFMLAYLITFLSNVESSTLGVISLMIPMVFTIFGQSPQISLILTACAAPAMLSVVNPIHIAGTLVVSVTDEKQQETMFKRLLIIAFSTVPIFPGLAMIVPVLMM</sequence>
<dbReference type="RefSeq" id="WP_037405803.1">
    <property type="nucleotide sequence ID" value="NZ_JFZV01000013.1"/>
</dbReference>
<dbReference type="GO" id="GO:0016020">
    <property type="term" value="C:membrane"/>
    <property type="evidence" value="ECO:0007669"/>
    <property type="project" value="UniProtKB-SubCell"/>
</dbReference>
<dbReference type="AlphaFoldDB" id="A0A066THP2"/>
<dbReference type="InterPro" id="IPR004680">
    <property type="entry name" value="Cit_transptr-like_dom"/>
</dbReference>
<dbReference type="EMBL" id="JFZV01000013">
    <property type="protein sequence ID" value="KDN13974.1"/>
    <property type="molecule type" value="Genomic_DNA"/>
</dbReference>
<dbReference type="Proteomes" id="UP000027170">
    <property type="component" value="Unassembled WGS sequence"/>
</dbReference>
<evidence type="ECO:0000256" key="3">
    <source>
        <dbReference type="ARBA" id="ARBA00022692"/>
    </source>
</evidence>
<keyword evidence="8" id="KW-1185">Reference proteome</keyword>
<dbReference type="OrthoDB" id="8738207at2"/>
<dbReference type="Pfam" id="PF03600">
    <property type="entry name" value="CitMHS"/>
    <property type="match status" value="1"/>
</dbReference>
<evidence type="ECO:0000256" key="4">
    <source>
        <dbReference type="ARBA" id="ARBA00022989"/>
    </source>
</evidence>
<evidence type="ECO:0000256" key="5">
    <source>
        <dbReference type="ARBA" id="ARBA00023136"/>
    </source>
</evidence>
<evidence type="ECO:0000313" key="8">
    <source>
        <dbReference type="Proteomes" id="UP000027170"/>
    </source>
</evidence>
<dbReference type="eggNOG" id="COG1055">
    <property type="taxonomic scope" value="Bacteria"/>
</dbReference>
<gene>
    <name evidence="7" type="ORF">SALWKB29_1966</name>
</gene>
<accession>A0A066THP2</accession>
<name>A0A066THP2_9NEIS</name>
<evidence type="ECO:0000259" key="6">
    <source>
        <dbReference type="Pfam" id="PF03600"/>
    </source>
</evidence>
<dbReference type="GO" id="GO:0055085">
    <property type="term" value="P:transmembrane transport"/>
    <property type="evidence" value="ECO:0007669"/>
    <property type="project" value="InterPro"/>
</dbReference>
<keyword evidence="4" id="KW-1133">Transmembrane helix</keyword>
<comment type="caution">
    <text evidence="7">The sequence shown here is derived from an EMBL/GenBank/DDBJ whole genome shotgun (WGS) entry which is preliminary data.</text>
</comment>
<evidence type="ECO:0000256" key="1">
    <source>
        <dbReference type="ARBA" id="ARBA00004141"/>
    </source>
</evidence>
<reference evidence="7 8" key="1">
    <citation type="submission" date="2014-03" db="EMBL/GenBank/DDBJ databases">
        <title>The genomes of two eusocial bee gut symbionts.</title>
        <authorList>
            <person name="Kwong W.K."/>
            <person name="Engel P."/>
            <person name="Koch H."/>
            <person name="Moran N.A."/>
        </authorList>
    </citation>
    <scope>NUCLEOTIDE SEQUENCE [LARGE SCALE GENOMIC DNA]</scope>
    <source>
        <strain evidence="8">wkB29</strain>
    </source>
</reference>
<evidence type="ECO:0000313" key="7">
    <source>
        <dbReference type="EMBL" id="KDN13974.1"/>
    </source>
</evidence>
<feature type="domain" description="Citrate transporter-like" evidence="6">
    <location>
        <begin position="17"/>
        <end position="369"/>
    </location>
</feature>
<keyword evidence="5" id="KW-0472">Membrane</keyword>
<keyword evidence="2" id="KW-0813">Transport</keyword>
<protein>
    <submittedName>
        <fullName evidence="7">Dicarboxylate carrier protein</fullName>
    </submittedName>
</protein>